<name>A0ABQ3CQC2_9ACTN</name>
<accession>A0ABQ3CQC2</accession>
<organism evidence="2 3">
    <name type="scientific">Streptomyces canarius</name>
    <dbReference type="NCBI Taxonomy" id="285453"/>
    <lineage>
        <taxon>Bacteria</taxon>
        <taxon>Bacillati</taxon>
        <taxon>Actinomycetota</taxon>
        <taxon>Actinomycetes</taxon>
        <taxon>Kitasatosporales</taxon>
        <taxon>Streptomycetaceae</taxon>
        <taxon>Streptomyces</taxon>
    </lineage>
</organism>
<sequence>MLNTPLLCCEVAVPGRTSAPYAPPHSRIRPIGRTSTARGIVAAVIAAATLLLAANAGPARAADTTPAPTTAQQANT</sequence>
<evidence type="ECO:0000313" key="3">
    <source>
        <dbReference type="Proteomes" id="UP000653644"/>
    </source>
</evidence>
<dbReference type="Proteomes" id="UP000653644">
    <property type="component" value="Unassembled WGS sequence"/>
</dbReference>
<keyword evidence="1" id="KW-0472">Membrane</keyword>
<keyword evidence="3" id="KW-1185">Reference proteome</keyword>
<gene>
    <name evidence="2" type="ORF">GCM10010345_40410</name>
</gene>
<evidence type="ECO:0000256" key="1">
    <source>
        <dbReference type="SAM" id="Phobius"/>
    </source>
</evidence>
<comment type="caution">
    <text evidence="2">The sequence shown here is derived from an EMBL/GenBank/DDBJ whole genome shotgun (WGS) entry which is preliminary data.</text>
</comment>
<protein>
    <submittedName>
        <fullName evidence="2">Uncharacterized protein</fullName>
    </submittedName>
</protein>
<keyword evidence="1" id="KW-1133">Transmembrane helix</keyword>
<feature type="transmembrane region" description="Helical" evidence="1">
    <location>
        <begin position="37"/>
        <end position="56"/>
    </location>
</feature>
<reference evidence="3" key="1">
    <citation type="journal article" date="2019" name="Int. J. Syst. Evol. Microbiol.">
        <title>The Global Catalogue of Microorganisms (GCM) 10K type strain sequencing project: providing services to taxonomists for standard genome sequencing and annotation.</title>
        <authorList>
            <consortium name="The Broad Institute Genomics Platform"/>
            <consortium name="The Broad Institute Genome Sequencing Center for Infectious Disease"/>
            <person name="Wu L."/>
            <person name="Ma J."/>
        </authorList>
    </citation>
    <scope>NUCLEOTIDE SEQUENCE [LARGE SCALE GENOMIC DNA]</scope>
    <source>
        <strain evidence="3">JCM 4733</strain>
    </source>
</reference>
<keyword evidence="1" id="KW-0812">Transmembrane</keyword>
<proteinExistence type="predicted"/>
<evidence type="ECO:0000313" key="2">
    <source>
        <dbReference type="EMBL" id="GHA31586.1"/>
    </source>
</evidence>
<dbReference type="EMBL" id="BMVN01000013">
    <property type="protein sequence ID" value="GHA31586.1"/>
    <property type="molecule type" value="Genomic_DNA"/>
</dbReference>